<feature type="transmembrane region" description="Helical" evidence="1">
    <location>
        <begin position="49"/>
        <end position="70"/>
    </location>
</feature>
<evidence type="ECO:0000313" key="3">
    <source>
        <dbReference type="Proteomes" id="UP000198734"/>
    </source>
</evidence>
<reference evidence="3" key="1">
    <citation type="submission" date="2016-10" db="EMBL/GenBank/DDBJ databases">
        <authorList>
            <person name="Varghese N."/>
            <person name="Submissions S."/>
        </authorList>
    </citation>
    <scope>NUCLEOTIDE SEQUENCE [LARGE SCALE GENOMIC DNA]</scope>
    <source>
        <strain evidence="3">DSM 11706</strain>
    </source>
</reference>
<keyword evidence="1" id="KW-0472">Membrane</keyword>
<protein>
    <submittedName>
        <fullName evidence="2">Uncharacterized protein</fullName>
    </submittedName>
</protein>
<evidence type="ECO:0000256" key="1">
    <source>
        <dbReference type="SAM" id="Phobius"/>
    </source>
</evidence>
<accession>A0A1I6B0V0</accession>
<dbReference type="EMBL" id="FOXU01000010">
    <property type="protein sequence ID" value="SFQ74581.1"/>
    <property type="molecule type" value="Genomic_DNA"/>
</dbReference>
<feature type="transmembrane region" description="Helical" evidence="1">
    <location>
        <begin position="6"/>
        <end position="28"/>
    </location>
</feature>
<organism evidence="2 3">
    <name type="scientific">Psychrobacillus psychrotolerans</name>
    <dbReference type="NCBI Taxonomy" id="126156"/>
    <lineage>
        <taxon>Bacteria</taxon>
        <taxon>Bacillati</taxon>
        <taxon>Bacillota</taxon>
        <taxon>Bacilli</taxon>
        <taxon>Bacillales</taxon>
        <taxon>Bacillaceae</taxon>
        <taxon>Psychrobacillus</taxon>
    </lineage>
</organism>
<keyword evidence="1" id="KW-0812">Transmembrane</keyword>
<dbReference type="STRING" id="126156.SAMN05421670_0063"/>
<keyword evidence="3" id="KW-1185">Reference proteome</keyword>
<dbReference type="Proteomes" id="UP000198734">
    <property type="component" value="Unassembled WGS sequence"/>
</dbReference>
<sequence>MKGLSIITSMVAAMGTTILFKMLDYFQFIKWNPIGYTKTFLFLKGTNVYLKWIILFLVIWGICFLLYYLGLLFIKIPVSITSFTIGLIIAIVLEWIILDADSIEKTIKKISIPFICIVIVAVRFIMESAIFHYKDNPLEK</sequence>
<feature type="transmembrane region" description="Helical" evidence="1">
    <location>
        <begin position="110"/>
        <end position="133"/>
    </location>
</feature>
<gene>
    <name evidence="2" type="ORF">SAMN05421670_0063</name>
</gene>
<keyword evidence="1" id="KW-1133">Transmembrane helix</keyword>
<name>A0A1I6B0V0_9BACI</name>
<dbReference type="RefSeq" id="WP_093538418.1">
    <property type="nucleotide sequence ID" value="NZ_CP183885.1"/>
</dbReference>
<dbReference type="AlphaFoldDB" id="A0A1I6B0V0"/>
<dbReference type="OrthoDB" id="2966427at2"/>
<evidence type="ECO:0000313" key="2">
    <source>
        <dbReference type="EMBL" id="SFQ74581.1"/>
    </source>
</evidence>
<feature type="transmembrane region" description="Helical" evidence="1">
    <location>
        <begin position="76"/>
        <end position="98"/>
    </location>
</feature>
<proteinExistence type="predicted"/>